<proteinExistence type="predicted"/>
<organism evidence="2 3">
    <name type="scientific">Cymbomonas tetramitiformis</name>
    <dbReference type="NCBI Taxonomy" id="36881"/>
    <lineage>
        <taxon>Eukaryota</taxon>
        <taxon>Viridiplantae</taxon>
        <taxon>Chlorophyta</taxon>
        <taxon>Pyramimonadophyceae</taxon>
        <taxon>Pyramimonadales</taxon>
        <taxon>Pyramimonadaceae</taxon>
        <taxon>Cymbomonas</taxon>
    </lineage>
</organism>
<evidence type="ECO:0000256" key="1">
    <source>
        <dbReference type="SAM" id="MobiDB-lite"/>
    </source>
</evidence>
<reference evidence="2 3" key="1">
    <citation type="journal article" date="2015" name="Genome Biol. Evol.">
        <title>Comparative Genomics of a Bacterivorous Green Alga Reveals Evolutionary Causalities and Consequences of Phago-Mixotrophic Mode of Nutrition.</title>
        <authorList>
            <person name="Burns J.A."/>
            <person name="Paasch A."/>
            <person name="Narechania A."/>
            <person name="Kim E."/>
        </authorList>
    </citation>
    <scope>NUCLEOTIDE SEQUENCE [LARGE SCALE GENOMIC DNA]</scope>
    <source>
        <strain evidence="2 3">PLY_AMNH</strain>
    </source>
</reference>
<dbReference type="AlphaFoldDB" id="A0AAE0GK63"/>
<evidence type="ECO:0000313" key="2">
    <source>
        <dbReference type="EMBL" id="KAK3279428.1"/>
    </source>
</evidence>
<accession>A0AAE0GK63</accession>
<feature type="region of interest" description="Disordered" evidence="1">
    <location>
        <begin position="1"/>
        <end position="51"/>
    </location>
</feature>
<dbReference type="EMBL" id="LGRX02004910">
    <property type="protein sequence ID" value="KAK3279428.1"/>
    <property type="molecule type" value="Genomic_DNA"/>
</dbReference>
<feature type="compositionally biased region" description="Basic and acidic residues" evidence="1">
    <location>
        <begin position="1"/>
        <end position="12"/>
    </location>
</feature>
<evidence type="ECO:0000313" key="3">
    <source>
        <dbReference type="Proteomes" id="UP001190700"/>
    </source>
</evidence>
<sequence length="152" mass="16308">MAVERGMRERRGGRGAGGGEMEGRAGDGGSRRGGHRRGGGGWRQGEDSGVGVVERREQWPQGGGVGAAGGLEVAEKARGWVVGAMGEVEWRRIWDIRRCYIRCGTGIEDARGERAAREFEAKAAYQPRDGRLHQAVCPMVNSGTMNKSLAAK</sequence>
<name>A0AAE0GK63_9CHLO</name>
<keyword evidence="3" id="KW-1185">Reference proteome</keyword>
<protein>
    <submittedName>
        <fullName evidence="2">Uncharacterized protein</fullName>
    </submittedName>
</protein>
<dbReference type="Proteomes" id="UP001190700">
    <property type="component" value="Unassembled WGS sequence"/>
</dbReference>
<gene>
    <name evidence="2" type="ORF">CYMTET_12690</name>
</gene>
<comment type="caution">
    <text evidence="2">The sequence shown here is derived from an EMBL/GenBank/DDBJ whole genome shotgun (WGS) entry which is preliminary data.</text>
</comment>